<dbReference type="Pfam" id="PF02515">
    <property type="entry name" value="CoA_transf_3"/>
    <property type="match status" value="1"/>
</dbReference>
<comment type="caution">
    <text evidence="2">The sequence shown here is derived from an EMBL/GenBank/DDBJ whole genome shotgun (WGS) entry which is preliminary data.</text>
</comment>
<dbReference type="GO" id="GO:0008410">
    <property type="term" value="F:CoA-transferase activity"/>
    <property type="evidence" value="ECO:0007669"/>
    <property type="project" value="TreeGrafter"/>
</dbReference>
<keyword evidence="1 2" id="KW-0808">Transferase</keyword>
<proteinExistence type="predicted"/>
<dbReference type="EMBL" id="LOHZ01000025">
    <property type="protein sequence ID" value="KYO66794.1"/>
    <property type="molecule type" value="Genomic_DNA"/>
</dbReference>
<evidence type="ECO:0000313" key="2">
    <source>
        <dbReference type="EMBL" id="KYO66794.1"/>
    </source>
</evidence>
<dbReference type="InterPro" id="IPR050483">
    <property type="entry name" value="CoA-transferase_III_domain"/>
</dbReference>
<dbReference type="Proteomes" id="UP000075737">
    <property type="component" value="Unassembled WGS sequence"/>
</dbReference>
<evidence type="ECO:0000256" key="1">
    <source>
        <dbReference type="ARBA" id="ARBA00022679"/>
    </source>
</evidence>
<accession>A0A162MNK4</accession>
<gene>
    <name evidence="2" type="primary">yfdE</name>
    <name evidence="2" type="ORF">ATZ99_10390</name>
</gene>
<dbReference type="EC" id="2.8.3.19" evidence="2"/>
<keyword evidence="3" id="KW-1185">Reference proteome</keyword>
<dbReference type="SUPFAM" id="SSF89796">
    <property type="entry name" value="CoA-transferase family III (CaiB/BaiF)"/>
    <property type="match status" value="1"/>
</dbReference>
<dbReference type="InterPro" id="IPR003673">
    <property type="entry name" value="CoA-Trfase_fam_III"/>
</dbReference>
<dbReference type="STRING" id="520767.ATZ99_10390"/>
<dbReference type="AlphaFoldDB" id="A0A162MNK4"/>
<dbReference type="PANTHER" id="PTHR48207:SF3">
    <property type="entry name" value="SUCCINATE--HYDROXYMETHYLGLUTARATE COA-TRANSFERASE"/>
    <property type="match status" value="1"/>
</dbReference>
<organism evidence="2 3">
    <name type="scientific">Thermovenabulum gondwanense</name>
    <dbReference type="NCBI Taxonomy" id="520767"/>
    <lineage>
        <taxon>Bacteria</taxon>
        <taxon>Bacillati</taxon>
        <taxon>Bacillota</taxon>
        <taxon>Clostridia</taxon>
        <taxon>Thermosediminibacterales</taxon>
        <taxon>Thermosediminibacteraceae</taxon>
        <taxon>Thermovenabulum</taxon>
    </lineage>
</organism>
<sequence>MKGPLEGIRVTDLSHVLAGPACTMILADLGAEVIKLEPPDGDDARQFGPFKNDQSGYFISINRNKKSVCVNLKTEEGKRILRDLIKISDVVVENFRPGTMKKLGFSYEEMKKINPGIIYCSICGFGHDTLPEYSSKPAYDMVVQGYSGLMSITGPEGGPPVRVGTSIGDLVAGHHAAIGILSALIHREKTGEGQHVDISMLDGLVYFLENAIVRYTMTGEIPGPLGTAHPTITPFQAFKTKDHYIITPIGNDKLWALFCEAIGRVDLIEHPKFKTNPLRNENKKELIPILEEIMLTKTTQEWMEIFDKYNLPYSPINTVDKVVNDPVVNYRKMVVEIDQPLVGKVKITGTPFHMSKTPGEVRTPAPLLGEHTDEVLKNLLNYTEEEIKTLREKSVIN</sequence>
<name>A0A162MNK4_9FIRM</name>
<dbReference type="PANTHER" id="PTHR48207">
    <property type="entry name" value="SUCCINATE--HYDROXYMETHYLGLUTARATE COA-TRANSFERASE"/>
    <property type="match status" value="1"/>
</dbReference>
<dbReference type="OrthoDB" id="9797653at2"/>
<protein>
    <submittedName>
        <fullName evidence="2">Acetyl-CoA:oxalate CoA-transferase</fullName>
        <ecNumber evidence="2">2.8.3.19</ecNumber>
    </submittedName>
</protein>
<dbReference type="PATRIC" id="fig|520767.4.peg.1138"/>
<dbReference type="Gene3D" id="3.30.1540.10">
    <property type="entry name" value="formyl-coa transferase, domain 3"/>
    <property type="match status" value="1"/>
</dbReference>
<dbReference type="RefSeq" id="WP_068748172.1">
    <property type="nucleotide sequence ID" value="NZ_LOHZ01000025.1"/>
</dbReference>
<dbReference type="InterPro" id="IPR044855">
    <property type="entry name" value="CoA-Trfase_III_dom3_sf"/>
</dbReference>
<dbReference type="Gene3D" id="3.40.50.10540">
    <property type="entry name" value="Crotonobetainyl-coa:carnitine coa-transferase, domain 1"/>
    <property type="match status" value="1"/>
</dbReference>
<reference evidence="2 3" key="1">
    <citation type="submission" date="2015-12" db="EMBL/GenBank/DDBJ databases">
        <title>Draft genome of Thermovenabulum gondwanense isolated from a red thermophilic microbial mat colonisisng an outflow channel of a bore well.</title>
        <authorList>
            <person name="Patel B.K."/>
        </authorList>
    </citation>
    <scope>NUCLEOTIDE SEQUENCE [LARGE SCALE GENOMIC DNA]</scope>
    <source>
        <strain evidence="2 3">R270</strain>
    </source>
</reference>
<evidence type="ECO:0000313" key="3">
    <source>
        <dbReference type="Proteomes" id="UP000075737"/>
    </source>
</evidence>
<dbReference type="InterPro" id="IPR023606">
    <property type="entry name" value="CoA-Trfase_III_dom_1_sf"/>
</dbReference>